<reference evidence="2 3" key="1">
    <citation type="submission" date="2024-02" db="EMBL/GenBank/DDBJ databases">
        <authorList>
            <person name="Chen Y."/>
            <person name="Shah S."/>
            <person name="Dougan E. K."/>
            <person name="Thang M."/>
            <person name="Chan C."/>
        </authorList>
    </citation>
    <scope>NUCLEOTIDE SEQUENCE [LARGE SCALE GENOMIC DNA]</scope>
</reference>
<name>A0ABP0KRT1_9DINO</name>
<protein>
    <submittedName>
        <fullName evidence="2">Uncharacterized protein</fullName>
    </submittedName>
</protein>
<proteinExistence type="predicted"/>
<keyword evidence="3" id="KW-1185">Reference proteome</keyword>
<feature type="compositionally biased region" description="Low complexity" evidence="1">
    <location>
        <begin position="77"/>
        <end position="90"/>
    </location>
</feature>
<feature type="region of interest" description="Disordered" evidence="1">
    <location>
        <begin position="1"/>
        <end position="35"/>
    </location>
</feature>
<dbReference type="EMBL" id="CAXAMM010012682">
    <property type="protein sequence ID" value="CAK9029560.1"/>
    <property type="molecule type" value="Genomic_DNA"/>
</dbReference>
<evidence type="ECO:0000256" key="1">
    <source>
        <dbReference type="SAM" id="MobiDB-lite"/>
    </source>
</evidence>
<accession>A0ABP0KRT1</accession>
<sequence length="108" mass="11961">GKGKNYGSWQPRRKPHWASWKPRDFSGSAKGTGKGKFDKWGGEYCVGGYKDLAGNFYECGQGRTRKRTPGKGSQERQAAGKAKGKAAQQQDWSLCMHAVRDLAVVARR</sequence>
<feature type="non-terminal residue" evidence="2">
    <location>
        <position position="108"/>
    </location>
</feature>
<gene>
    <name evidence="2" type="ORF">SCF082_LOCUS18845</name>
</gene>
<feature type="non-terminal residue" evidence="2">
    <location>
        <position position="1"/>
    </location>
</feature>
<dbReference type="Proteomes" id="UP001642464">
    <property type="component" value="Unassembled WGS sequence"/>
</dbReference>
<organism evidence="2 3">
    <name type="scientific">Durusdinium trenchii</name>
    <dbReference type="NCBI Taxonomy" id="1381693"/>
    <lineage>
        <taxon>Eukaryota</taxon>
        <taxon>Sar</taxon>
        <taxon>Alveolata</taxon>
        <taxon>Dinophyceae</taxon>
        <taxon>Suessiales</taxon>
        <taxon>Symbiodiniaceae</taxon>
        <taxon>Durusdinium</taxon>
    </lineage>
</organism>
<evidence type="ECO:0000313" key="3">
    <source>
        <dbReference type="Proteomes" id="UP001642464"/>
    </source>
</evidence>
<evidence type="ECO:0000313" key="2">
    <source>
        <dbReference type="EMBL" id="CAK9029560.1"/>
    </source>
</evidence>
<comment type="caution">
    <text evidence="2">The sequence shown here is derived from an EMBL/GenBank/DDBJ whole genome shotgun (WGS) entry which is preliminary data.</text>
</comment>
<feature type="region of interest" description="Disordered" evidence="1">
    <location>
        <begin position="60"/>
        <end position="90"/>
    </location>
</feature>